<proteinExistence type="predicted"/>
<dbReference type="FunFam" id="1.20.1050.60:FF:000005">
    <property type="entry name" value="Alpha-1,2-mannosidase family protein"/>
    <property type="match status" value="1"/>
</dbReference>
<dbReference type="GO" id="GO:0036374">
    <property type="term" value="F:glutathione hydrolase activity"/>
    <property type="evidence" value="ECO:0007669"/>
    <property type="project" value="UniProtKB-UniRule"/>
</dbReference>
<keyword evidence="2" id="KW-0804">Transcription</keyword>
<evidence type="ECO:0000256" key="4">
    <source>
        <dbReference type="PIRSR" id="PIRSR600101-1"/>
    </source>
</evidence>
<dbReference type="InterPro" id="IPR008928">
    <property type="entry name" value="6-hairpin_glycosidase_sf"/>
</dbReference>
<evidence type="ECO:0000256" key="1">
    <source>
        <dbReference type="ARBA" id="ARBA00023015"/>
    </source>
</evidence>
<dbReference type="EC" id="2.3.2.2" evidence="6"/>
<dbReference type="FunFam" id="2.70.98.10:FF:000010">
    <property type="entry name" value="Alpha-1,2-mannosidase family protein"/>
    <property type="match status" value="1"/>
</dbReference>
<dbReference type="PANTHER" id="PTHR11686:SF62">
    <property type="entry name" value="GLUTATHIONE HYDROLASE"/>
    <property type="match status" value="1"/>
</dbReference>
<feature type="domain" description="Glycosyl hydrolase family 92" evidence="7">
    <location>
        <begin position="243"/>
        <end position="637"/>
    </location>
</feature>
<dbReference type="STRING" id="656916.A0A2G7FWW1"/>
<comment type="function">
    <text evidence="6">Gamma-glutamyltransferase.</text>
</comment>
<feature type="binding site" evidence="5">
    <location>
        <begin position="1285"/>
        <end position="1287"/>
    </location>
    <ligand>
        <name>L-glutamate</name>
        <dbReference type="ChEBI" id="CHEBI:29985"/>
    </ligand>
</feature>
<dbReference type="InterPro" id="IPR021858">
    <property type="entry name" value="Fun_TF"/>
</dbReference>
<reference evidence="9 10" key="1">
    <citation type="submission" date="2017-05" db="EMBL/GenBank/DDBJ databases">
        <title>Genome sequence for an aflatoxigenic pathogen of Argentinian peanut, Aspergillus arachidicola.</title>
        <authorList>
            <person name="Moore G."/>
            <person name="Beltz S.B."/>
            <person name="Mack B.M."/>
        </authorList>
    </citation>
    <scope>NUCLEOTIDE SEQUENCE [LARGE SCALE GENOMIC DNA]</scope>
    <source>
        <strain evidence="9 10">CBS 117610</strain>
    </source>
</reference>
<dbReference type="Pfam" id="PF01019">
    <property type="entry name" value="G_glu_transpept"/>
    <property type="match status" value="1"/>
</dbReference>
<dbReference type="InterPro" id="IPR043138">
    <property type="entry name" value="GGT_lsub"/>
</dbReference>
<comment type="catalytic activity">
    <reaction evidence="6">
        <text>an S-substituted glutathione + H2O = an S-substituted L-cysteinylglycine + L-glutamate</text>
        <dbReference type="Rhea" id="RHEA:59468"/>
        <dbReference type="ChEBI" id="CHEBI:15377"/>
        <dbReference type="ChEBI" id="CHEBI:29985"/>
        <dbReference type="ChEBI" id="CHEBI:90779"/>
        <dbReference type="ChEBI" id="CHEBI:143103"/>
        <dbReference type="EC" id="3.4.19.13"/>
    </reaction>
</comment>
<dbReference type="Gene3D" id="1.20.1050.60">
    <property type="entry name" value="alpha-1,2-mannosidase"/>
    <property type="match status" value="1"/>
</dbReference>
<dbReference type="GO" id="GO:0103068">
    <property type="term" value="F:leukotriene C4 gamma-glutamyl transferase activity"/>
    <property type="evidence" value="ECO:0007669"/>
    <property type="project" value="UniProtKB-EC"/>
</dbReference>
<dbReference type="PANTHER" id="PTHR11686">
    <property type="entry name" value="GAMMA GLUTAMYL TRANSPEPTIDASE"/>
    <property type="match status" value="1"/>
</dbReference>
<dbReference type="Gene3D" id="3.30.2080.10">
    <property type="entry name" value="GH92 mannosidase domain"/>
    <property type="match status" value="1"/>
</dbReference>
<dbReference type="GO" id="GO:0006751">
    <property type="term" value="P:glutathione catabolic process"/>
    <property type="evidence" value="ECO:0007669"/>
    <property type="project" value="UniProtKB-UniRule"/>
</dbReference>
<dbReference type="Gene3D" id="3.60.20.40">
    <property type="match status" value="1"/>
</dbReference>
<gene>
    <name evidence="9" type="ORF">AARAC_001348</name>
</gene>
<dbReference type="EMBL" id="NEXV01000360">
    <property type="protein sequence ID" value="PIG84815.1"/>
    <property type="molecule type" value="Genomic_DNA"/>
</dbReference>
<dbReference type="Gene3D" id="1.10.246.130">
    <property type="match status" value="1"/>
</dbReference>
<comment type="catalytic activity">
    <reaction evidence="6">
        <text>an N-terminal (5-L-glutamyl)-[peptide] + an alpha-amino acid = 5-L-glutamyl amino acid + an N-terminal L-alpha-aminoacyl-[peptide]</text>
        <dbReference type="Rhea" id="RHEA:23904"/>
        <dbReference type="Rhea" id="RHEA-COMP:9780"/>
        <dbReference type="Rhea" id="RHEA-COMP:9795"/>
        <dbReference type="ChEBI" id="CHEBI:77644"/>
        <dbReference type="ChEBI" id="CHEBI:78597"/>
        <dbReference type="ChEBI" id="CHEBI:78599"/>
        <dbReference type="ChEBI" id="CHEBI:78608"/>
        <dbReference type="EC" id="2.3.2.2"/>
    </reaction>
</comment>
<name>A0A2G7FWW1_9EURO</name>
<dbReference type="NCBIfam" id="TIGR00066">
    <property type="entry name" value="g_glut_trans"/>
    <property type="match status" value="1"/>
</dbReference>
<evidence type="ECO:0000259" key="8">
    <source>
        <dbReference type="Pfam" id="PF17678"/>
    </source>
</evidence>
<dbReference type="Pfam" id="PF11951">
    <property type="entry name" value="Fungal_trans_2"/>
    <property type="match status" value="1"/>
</dbReference>
<dbReference type="InterPro" id="IPR000101">
    <property type="entry name" value="GGT_peptidase"/>
</dbReference>
<dbReference type="InterPro" id="IPR001138">
    <property type="entry name" value="Zn2Cys6_DnaBD"/>
</dbReference>
<keyword evidence="10" id="KW-1185">Reference proteome</keyword>
<comment type="caution">
    <text evidence="9">The sequence shown here is derived from an EMBL/GenBank/DDBJ whole genome shotgun (WGS) entry which is preliminary data.</text>
</comment>
<dbReference type="GO" id="GO:0000981">
    <property type="term" value="F:DNA-binding transcription factor activity, RNA polymerase II-specific"/>
    <property type="evidence" value="ECO:0007669"/>
    <property type="project" value="InterPro"/>
</dbReference>
<dbReference type="SUPFAM" id="SSF56235">
    <property type="entry name" value="N-terminal nucleophile aminohydrolases (Ntn hydrolases)"/>
    <property type="match status" value="1"/>
</dbReference>
<accession>A0A2G7FWW1</accession>
<dbReference type="Pfam" id="PF07971">
    <property type="entry name" value="Glyco_hydro_92"/>
    <property type="match status" value="1"/>
</dbReference>
<dbReference type="Proteomes" id="UP000231358">
    <property type="component" value="Unassembled WGS sequence"/>
</dbReference>
<dbReference type="InterPro" id="IPR029055">
    <property type="entry name" value="Ntn_hydrolases_N"/>
</dbReference>
<dbReference type="FunFam" id="3.60.20.40:FF:000008">
    <property type="entry name" value="Gamma-glutamyltranspeptidase (Eurofung)"/>
    <property type="match status" value="1"/>
</dbReference>
<feature type="binding site" evidence="5">
    <location>
        <position position="1360"/>
    </location>
    <ligand>
        <name>L-glutamate</name>
        <dbReference type="ChEBI" id="CHEBI:29985"/>
    </ligand>
</feature>
<dbReference type="GO" id="GO:0005886">
    <property type="term" value="C:plasma membrane"/>
    <property type="evidence" value="ECO:0007669"/>
    <property type="project" value="TreeGrafter"/>
</dbReference>
<dbReference type="CDD" id="cd00067">
    <property type="entry name" value="GAL4"/>
    <property type="match status" value="1"/>
</dbReference>
<keyword evidence="3" id="KW-0539">Nucleus</keyword>
<dbReference type="PRINTS" id="PR01210">
    <property type="entry name" value="GGTRANSPTASE"/>
</dbReference>
<keyword evidence="1" id="KW-0805">Transcription regulation</keyword>
<dbReference type="Pfam" id="PF17678">
    <property type="entry name" value="Glyco_hydro_92N"/>
    <property type="match status" value="1"/>
</dbReference>
<dbReference type="InterPro" id="IPR014718">
    <property type="entry name" value="GH-type_carb-bd"/>
</dbReference>
<feature type="binding site" evidence="5">
    <location>
        <position position="991"/>
    </location>
    <ligand>
        <name>L-glutamate</name>
        <dbReference type="ChEBI" id="CHEBI:29985"/>
    </ligand>
</feature>
<sequence>MCLGASLPYGMAKAVADVDGQNTSGFSTDGSNVTGFSALHDAGTGGNPSLGNFPLFPQYCPEDVLDNCNFPNAARAVHYLNDSVVARPGYFALALENGIHAEMATTEHAALFRFNFPPATAANGSELSPLILVDLTDLWKSRQNASISIDSQTGRIKGNGTFLPSFGAGSYVSYFCADFAGAPIRDNGVWVNNRGGTEPKELYVTRGFNNFYLEAGGFARFERPSNGSVSVRVGISYISTDRACENARREIPHPLEDFEDIRRRAESAWREKLSPISIQSGDVSEDLQTSFWSGVYRTMLDPQDLTSENPLWESDEPYFDSFYCIWDSFRAQHPFLTIVDPEAQSRMVRSLLDTYKHEGWLPDCRMSLCKGWTQGGSNADVVLTDAYVKNLTGIDWDLAYEAMVNDAENEPLEWSYEGRGGLQSWKRLNYIPYLDFDYLGFGTNSRSISRTLEYSYNDFCLSTVAKALQKDDYTKYRSRAGNWQNLYKADQTSLINGTDTGFVGFFQPKHLNGTWGYQEPIACPFLAHIAKANSHSYVPHDMAALIDLLGGPDTFVARLDFFHTSGLADMGNEPVFLTVYQYHYAGRPALSARRAHSYIPSLFNTSNSGLPGNDDSGAMGAFAVFSMMGLFPNPGQDCDEELPRCGLCQKRKLQCKYPASSNEADSLIPSTPQDEVESMCSSNELSLSTRMLEMRLFHLYLTETYITLYPGKLDTNHFQSAVPGLATSYPFCLDALLAFSALHLASKETGDNRQWVECALKYQNRSCSAMSRVLAEFSVEYSGPAFICSILIMLCSYAYPCVSKDDQPFDPLGQILEIRRLLAGQQDPKLIQLRSALLGSLARIRGMIDEVDESRREVNQDIWEFLNEAVKRPLGGREGGVIALPVRISDAYVDLLKEGDWMAQPSAHYDSRSANTVEHLEEGKLGAVASESAICSRHGTEMLKIGGNAADALVATIFCVGVVGMYHSGIAGGGFMLVRAPNGSYEFIDFRETAPAAAFEEMFKNNTDASTSGGLASGVPGEVRGLEYLHKKYGSLPWSTVMQPAIQTARQGFPVGRDLVRYMNSAVGDGEDFLSKDPTWAIDFAPNGTRLGLGDTITRKRYADTLETIANNGPDAFYSGPIAETMIQALQAANGTMTLEDLRNYTVAIRNTSQIDYRGYKVIGTSAPSSGTVALNILKVLDTYDSFMVPDNVNLSTHRLDEAIRFGYGLRAELGDPYFVEGLDEYQREMLEQSTIDEIRGKISDLHTQNVSAYDPKGLESLDTPGTSHIAAVDHTGLTISTITTINLLFGSKVMVPETGIIMNNEMDDFSTPGLSNAFGYVPSEANFIRPGKRPLSSITPTIVTHQNGSVFFVAGSAGGSRIITATVQNIIHAVDEGLSAAEALARPRLHDQLIPNQVRFEYAYNNETVAFMKSLGHNVTWVAPGDSTAQAIRVLPNGTFDAAGELGSLTLVVSRSEDTLAAAMQSKGYLP</sequence>
<dbReference type="InterPro" id="IPR012939">
    <property type="entry name" value="Glyco_hydro_92"/>
</dbReference>
<feature type="active site" description="Nucleophile" evidence="4">
    <location>
        <position position="1267"/>
    </location>
</feature>
<dbReference type="GO" id="GO:0030246">
    <property type="term" value="F:carbohydrate binding"/>
    <property type="evidence" value="ECO:0007669"/>
    <property type="project" value="InterPro"/>
</dbReference>
<comment type="pathway">
    <text evidence="6">Mycotoxin biosynthesis.</text>
</comment>
<evidence type="ECO:0000256" key="2">
    <source>
        <dbReference type="ARBA" id="ARBA00023163"/>
    </source>
</evidence>
<organism evidence="9 10">
    <name type="scientific">Aspergillus arachidicola</name>
    <dbReference type="NCBI Taxonomy" id="656916"/>
    <lineage>
        <taxon>Eukaryota</taxon>
        <taxon>Fungi</taxon>
        <taxon>Dikarya</taxon>
        <taxon>Ascomycota</taxon>
        <taxon>Pezizomycotina</taxon>
        <taxon>Eurotiomycetes</taxon>
        <taxon>Eurotiomycetidae</taxon>
        <taxon>Eurotiales</taxon>
        <taxon>Aspergillaceae</taxon>
        <taxon>Aspergillus</taxon>
        <taxon>Aspergillus subgen. Circumdati</taxon>
    </lineage>
</organism>
<evidence type="ECO:0000313" key="9">
    <source>
        <dbReference type="EMBL" id="PIG84815.1"/>
    </source>
</evidence>
<keyword evidence="6" id="KW-0012">Acyltransferase</keyword>
<evidence type="ECO:0000256" key="5">
    <source>
        <dbReference type="PIRSR" id="PIRSR600101-2"/>
    </source>
</evidence>
<comment type="catalytic activity">
    <reaction evidence="6">
        <text>glutathione + H2O = L-cysteinylglycine + L-glutamate</text>
        <dbReference type="Rhea" id="RHEA:28807"/>
        <dbReference type="ChEBI" id="CHEBI:15377"/>
        <dbReference type="ChEBI" id="CHEBI:29985"/>
        <dbReference type="ChEBI" id="CHEBI:57925"/>
        <dbReference type="ChEBI" id="CHEBI:61694"/>
        <dbReference type="EC" id="3.4.19.13"/>
    </reaction>
</comment>
<evidence type="ECO:0000259" key="7">
    <source>
        <dbReference type="Pfam" id="PF07971"/>
    </source>
</evidence>
<feature type="domain" description="Glycosyl hydrolase family 92 N-terminal" evidence="8">
    <location>
        <begin position="2"/>
        <end position="236"/>
    </location>
</feature>
<dbReference type="Gene3D" id="1.20.1610.10">
    <property type="entry name" value="alpha-1,2-mannosidases domains"/>
    <property type="match status" value="1"/>
</dbReference>
<dbReference type="InterPro" id="IPR005887">
    <property type="entry name" value="GH92_a_mannosidase_put"/>
</dbReference>
<feature type="binding site" evidence="5">
    <location>
        <begin position="1337"/>
        <end position="1338"/>
    </location>
    <ligand>
        <name>L-glutamate</name>
        <dbReference type="ChEBI" id="CHEBI:29985"/>
    </ligand>
</feature>
<evidence type="ECO:0000256" key="3">
    <source>
        <dbReference type="ARBA" id="ARBA00023242"/>
    </source>
</evidence>
<dbReference type="GO" id="GO:0005975">
    <property type="term" value="P:carbohydrate metabolic process"/>
    <property type="evidence" value="ECO:0007669"/>
    <property type="project" value="InterPro"/>
</dbReference>
<dbReference type="InterPro" id="IPR043137">
    <property type="entry name" value="GGT_ssub_C"/>
</dbReference>
<dbReference type="EC" id="3.4.19.13" evidence="6"/>
<keyword evidence="6" id="KW-0808">Transferase</keyword>
<evidence type="ECO:0000313" key="10">
    <source>
        <dbReference type="Proteomes" id="UP000231358"/>
    </source>
</evidence>
<dbReference type="SUPFAM" id="SSF48208">
    <property type="entry name" value="Six-hairpin glycosidases"/>
    <property type="match status" value="1"/>
</dbReference>
<dbReference type="GO" id="GO:0008270">
    <property type="term" value="F:zinc ion binding"/>
    <property type="evidence" value="ECO:0007669"/>
    <property type="project" value="InterPro"/>
</dbReference>
<protein>
    <recommendedName>
        <fullName evidence="6">Glutathione hydrolase</fullName>
        <ecNumber evidence="6">2.3.2.2</ecNumber>
        <ecNumber evidence="6">3.4.19.13</ecNumber>
    </recommendedName>
    <alternativeName>
        <fullName evidence="6">Gamma-glutamyltransferase</fullName>
    </alternativeName>
</protein>
<dbReference type="NCBIfam" id="TIGR01180">
    <property type="entry name" value="aman2_put"/>
    <property type="match status" value="1"/>
</dbReference>
<dbReference type="Gene3D" id="2.70.98.10">
    <property type="match status" value="1"/>
</dbReference>
<feature type="binding site" evidence="5">
    <location>
        <position position="1309"/>
    </location>
    <ligand>
        <name>L-glutamate</name>
        <dbReference type="ChEBI" id="CHEBI:29985"/>
    </ligand>
</feature>
<evidence type="ECO:0000256" key="6">
    <source>
        <dbReference type="RuleBase" id="RU368068"/>
    </source>
</evidence>
<dbReference type="InterPro" id="IPR041371">
    <property type="entry name" value="GH92_N"/>
</dbReference>
<keyword evidence="6" id="KW-0378">Hydrolase</keyword>